<organism evidence="2 3">
    <name type="scientific">Acropora cervicornis</name>
    <name type="common">Staghorn coral</name>
    <dbReference type="NCBI Taxonomy" id="6130"/>
    <lineage>
        <taxon>Eukaryota</taxon>
        <taxon>Metazoa</taxon>
        <taxon>Cnidaria</taxon>
        <taxon>Anthozoa</taxon>
        <taxon>Hexacorallia</taxon>
        <taxon>Scleractinia</taxon>
        <taxon>Astrocoeniina</taxon>
        <taxon>Acroporidae</taxon>
        <taxon>Acropora</taxon>
    </lineage>
</organism>
<reference evidence="2" key="1">
    <citation type="journal article" date="2023" name="G3 (Bethesda)">
        <title>Whole genome assembly and annotation of the endangered Caribbean coral Acropora cervicornis.</title>
        <authorList>
            <person name="Selwyn J.D."/>
            <person name="Vollmer S.V."/>
        </authorList>
    </citation>
    <scope>NUCLEOTIDE SEQUENCE</scope>
    <source>
        <strain evidence="2">K2</strain>
    </source>
</reference>
<dbReference type="Proteomes" id="UP001249851">
    <property type="component" value="Unassembled WGS sequence"/>
</dbReference>
<keyword evidence="3" id="KW-1185">Reference proteome</keyword>
<evidence type="ECO:0000313" key="3">
    <source>
        <dbReference type="Proteomes" id="UP001249851"/>
    </source>
</evidence>
<dbReference type="AlphaFoldDB" id="A0AAD9Q247"/>
<dbReference type="EMBL" id="JARQWQ010000079">
    <property type="protein sequence ID" value="KAK2553258.1"/>
    <property type="molecule type" value="Genomic_DNA"/>
</dbReference>
<name>A0AAD9Q247_ACRCE</name>
<gene>
    <name evidence="2" type="ORF">P5673_025459</name>
</gene>
<evidence type="ECO:0000313" key="2">
    <source>
        <dbReference type="EMBL" id="KAK2553258.1"/>
    </source>
</evidence>
<dbReference type="PANTHER" id="PTHR46791">
    <property type="entry name" value="EXPRESSED PROTEIN"/>
    <property type="match status" value="1"/>
</dbReference>
<dbReference type="PANTHER" id="PTHR46791:SF13">
    <property type="entry name" value="CLR5 DOMAIN-CONTAINING PROTEIN"/>
    <property type="match status" value="1"/>
</dbReference>
<sequence>MSYSTLLRRLKAYGLGRRSFLTKDDSKSTIQTVRQRVSEIINGPGSSGGYRTIWHTLEMEGLRVPRIIVQDMLKELDPEGTQLRKAHSLKRRSYVNRGPNDSWHMDGLDKLKAFGFATHGAIDGFSRKTLWLEVARSNNSPDNIAMYFLNIVQELKGCLVQLITDLGTENGLAASMQCYFHDNPDAHHYVSSPRNQRIEGHCGGVIFCKDLESEGVLDSTSELRMECLWYCYATVLQNDLNIVKEHWNSHRIRKSRHNTVSGRPDSLFYLPEHHGAVENLLLKVPQSEVDYVSEHIVNMNNGSEYQDYFEYARRSLGINLPSDWQEADQLYRKLVAVAENGI</sequence>
<accession>A0AAD9Q247</accession>
<comment type="caution">
    <text evidence="2">The sequence shown here is derived from an EMBL/GenBank/DDBJ whole genome shotgun (WGS) entry which is preliminary data.</text>
</comment>
<dbReference type="InterPro" id="IPR058913">
    <property type="entry name" value="Integrase_dom_put"/>
</dbReference>
<protein>
    <recommendedName>
        <fullName evidence="1">Integrase core domain-containing protein</fullName>
    </recommendedName>
</protein>
<proteinExistence type="predicted"/>
<evidence type="ECO:0000259" key="1">
    <source>
        <dbReference type="Pfam" id="PF24764"/>
    </source>
</evidence>
<dbReference type="Pfam" id="PF24764">
    <property type="entry name" value="rva_4"/>
    <property type="match status" value="1"/>
</dbReference>
<feature type="domain" description="Integrase core" evidence="1">
    <location>
        <begin position="96"/>
        <end position="259"/>
    </location>
</feature>
<reference evidence="2" key="2">
    <citation type="journal article" date="2023" name="Science">
        <title>Genomic signatures of disease resistance in endangered staghorn corals.</title>
        <authorList>
            <person name="Vollmer S.V."/>
            <person name="Selwyn J.D."/>
            <person name="Despard B.A."/>
            <person name="Roesel C.L."/>
        </authorList>
    </citation>
    <scope>NUCLEOTIDE SEQUENCE</scope>
    <source>
        <strain evidence="2">K2</strain>
    </source>
</reference>